<evidence type="ECO:0000313" key="3">
    <source>
        <dbReference type="Proteomes" id="UP000027661"/>
    </source>
</evidence>
<dbReference type="AlphaFoldDB" id="A0A069SGN5"/>
<dbReference type="Gene3D" id="3.40.1420.30">
    <property type="match status" value="1"/>
</dbReference>
<feature type="signal peptide" evidence="1">
    <location>
        <begin position="1"/>
        <end position="21"/>
    </location>
</feature>
<dbReference type="PATRIC" id="fig|1339352.3.peg.2098"/>
<comment type="caution">
    <text evidence="2">The sequence shown here is derived from an EMBL/GenBank/DDBJ whole genome shotgun (WGS) entry which is preliminary data.</text>
</comment>
<protein>
    <recommendedName>
        <fullName evidence="4">Beta-lactamase-inhibitor-like PepSY-like domain-containing protein</fullName>
    </recommendedName>
</protein>
<sequence length="101" mass="10673">MKKSFVAVALVIGLGTTVAFAENLTSGVETVMAVNDFTPIEVKDLPAAVTEAIAKNFAESTVKEAAVEAAEDGSKTYQVVLTDKEGTESTVFFNEKGEILK</sequence>
<keyword evidence="1" id="KW-0732">Signal</keyword>
<feature type="chain" id="PRO_5001666522" description="Beta-lactamase-inhibitor-like PepSY-like domain-containing protein" evidence="1">
    <location>
        <begin position="22"/>
        <end position="101"/>
    </location>
</feature>
<dbReference type="Proteomes" id="UP000027661">
    <property type="component" value="Unassembled WGS sequence"/>
</dbReference>
<dbReference type="SUPFAM" id="SSF160574">
    <property type="entry name" value="BT0923-like"/>
    <property type="match status" value="1"/>
</dbReference>
<evidence type="ECO:0000256" key="1">
    <source>
        <dbReference type="SAM" id="SignalP"/>
    </source>
</evidence>
<reference evidence="2 3" key="1">
    <citation type="submission" date="2014-04" db="EMBL/GenBank/DDBJ databases">
        <authorList>
            <person name="Sears C."/>
            <person name="Carroll K."/>
            <person name="Sack B.R."/>
            <person name="Qadri F."/>
            <person name="Myers L.L."/>
            <person name="Chung G.-T."/>
            <person name="Escheverria P."/>
            <person name="Fraser C.M."/>
            <person name="Sadzewicz L."/>
            <person name="Shefchek K.A."/>
            <person name="Tallon L."/>
            <person name="Das S.P."/>
            <person name="Daugherty S."/>
            <person name="Mongodin E.F."/>
        </authorList>
    </citation>
    <scope>NUCLEOTIDE SEQUENCE [LARGE SCALE GENOMIC DNA]</scope>
    <source>
        <strain evidence="2 3">3975 RP4</strain>
    </source>
</reference>
<evidence type="ECO:0000313" key="2">
    <source>
        <dbReference type="EMBL" id="KDS53756.1"/>
    </source>
</evidence>
<dbReference type="RefSeq" id="WP_032952857.1">
    <property type="nucleotide sequence ID" value="NZ_JNHM01000028.1"/>
</dbReference>
<evidence type="ECO:0008006" key="4">
    <source>
        <dbReference type="Google" id="ProtNLM"/>
    </source>
</evidence>
<dbReference type="EMBL" id="JNHM01000028">
    <property type="protein sequence ID" value="KDS53756.1"/>
    <property type="molecule type" value="Genomic_DNA"/>
</dbReference>
<accession>A0A069SGN5</accession>
<gene>
    <name evidence="2" type="ORF">M099_2172</name>
</gene>
<proteinExistence type="predicted"/>
<name>A0A069SGN5_PHOVU</name>
<organism evidence="2 3">
    <name type="scientific">Phocaeicola vulgatus str. 3975 RP4</name>
    <dbReference type="NCBI Taxonomy" id="1339352"/>
    <lineage>
        <taxon>Bacteria</taxon>
        <taxon>Pseudomonadati</taxon>
        <taxon>Bacteroidota</taxon>
        <taxon>Bacteroidia</taxon>
        <taxon>Bacteroidales</taxon>
        <taxon>Bacteroidaceae</taxon>
        <taxon>Phocaeicola</taxon>
    </lineage>
</organism>